<evidence type="ECO:0008006" key="3">
    <source>
        <dbReference type="Google" id="ProtNLM"/>
    </source>
</evidence>
<protein>
    <recommendedName>
        <fullName evidence="3">ADP-ribosylglycohydrolase family protein</fullName>
    </recommendedName>
</protein>
<dbReference type="Proteomes" id="UP001168620">
    <property type="component" value="Unassembled WGS sequence"/>
</dbReference>
<keyword evidence="2" id="KW-1185">Reference proteome</keyword>
<gene>
    <name evidence="1" type="ORF">QWY28_11545</name>
</gene>
<name>A0ABT8FGP6_9ACTN</name>
<accession>A0ABT8FGP6</accession>
<evidence type="ECO:0000313" key="1">
    <source>
        <dbReference type="EMBL" id="MDN4173582.1"/>
    </source>
</evidence>
<dbReference type="RefSeq" id="WP_300952699.1">
    <property type="nucleotide sequence ID" value="NZ_JAUHJQ010000004.1"/>
</dbReference>
<organism evidence="1 2">
    <name type="scientific">Nocardioides oceani</name>
    <dbReference type="NCBI Taxonomy" id="3058369"/>
    <lineage>
        <taxon>Bacteria</taxon>
        <taxon>Bacillati</taxon>
        <taxon>Actinomycetota</taxon>
        <taxon>Actinomycetes</taxon>
        <taxon>Propionibacteriales</taxon>
        <taxon>Nocardioidaceae</taxon>
        <taxon>Nocardioides</taxon>
    </lineage>
</organism>
<evidence type="ECO:0000313" key="2">
    <source>
        <dbReference type="Proteomes" id="UP001168620"/>
    </source>
</evidence>
<sequence>MPYTLVGMSALGFDLVRLPGGARAAAVLRTALTCTGTDLAALAEQHPGDPARARWAGAVPVPAGRTRTAGELARDGIALRSLETSLLGDAAALERFLRHDALERTWVRSGDLAVQDPAASEAADVLADAALACYLEEDLAPQQRRSMVTALLRSGVTIRDHTVAVGLPVVDDVLGALASSDDAARRAWREVVDRHRSRPALWAPAMHRATWVLTVTDRLRVAADAQLAAAVAFGRGGLTERDAAYGVWNAVSGTVQALAAVDLLDEADAEVLLGPWQDVERAIR</sequence>
<reference evidence="1" key="1">
    <citation type="submission" date="2023-06" db="EMBL/GenBank/DDBJ databases">
        <title>Draft genome sequence of Nocardioides sp. SOB77.</title>
        <authorList>
            <person name="Zhang G."/>
        </authorList>
    </citation>
    <scope>NUCLEOTIDE SEQUENCE</scope>
    <source>
        <strain evidence="1">SOB77</strain>
    </source>
</reference>
<dbReference type="EMBL" id="JAUHJQ010000004">
    <property type="protein sequence ID" value="MDN4173582.1"/>
    <property type="molecule type" value="Genomic_DNA"/>
</dbReference>
<comment type="caution">
    <text evidence="1">The sequence shown here is derived from an EMBL/GenBank/DDBJ whole genome shotgun (WGS) entry which is preliminary data.</text>
</comment>
<proteinExistence type="predicted"/>